<dbReference type="EMBL" id="PVUE01000008">
    <property type="protein sequence ID" value="PRZ41708.1"/>
    <property type="molecule type" value="Genomic_DNA"/>
</dbReference>
<dbReference type="GO" id="GO:0005886">
    <property type="term" value="C:plasma membrane"/>
    <property type="evidence" value="ECO:0007669"/>
    <property type="project" value="UniProtKB-SubCell"/>
</dbReference>
<dbReference type="OrthoDB" id="21828at2"/>
<dbReference type="InterPro" id="IPR000390">
    <property type="entry name" value="Small_drug/metabolite_transptr"/>
</dbReference>
<feature type="transmembrane region" description="Helical" evidence="8">
    <location>
        <begin position="29"/>
        <end position="50"/>
    </location>
</feature>
<evidence type="ECO:0000256" key="4">
    <source>
        <dbReference type="ARBA" id="ARBA00022692"/>
    </source>
</evidence>
<evidence type="ECO:0000256" key="5">
    <source>
        <dbReference type="ARBA" id="ARBA00022989"/>
    </source>
</evidence>
<evidence type="ECO:0000313" key="9">
    <source>
        <dbReference type="EMBL" id="PRZ41708.1"/>
    </source>
</evidence>
<accession>A0A2T1A039</accession>
<feature type="transmembrane region" description="Helical" evidence="8">
    <location>
        <begin position="57"/>
        <end position="78"/>
    </location>
</feature>
<keyword evidence="4 7" id="KW-0812">Transmembrane</keyword>
<sequence length="107" mass="11031">MAWAVLIVSGCMEAGWALALKASHGFSRLWPSVTFVVLSIVSLAGLMYALKSLPVGPAYAVWVGIGASLTAIIGIVWLKDPVNAMVIVSIGLIIAGVIGLQVFGAGH</sequence>
<dbReference type="PANTHER" id="PTHR30561:SF21">
    <property type="entry name" value="MOLECULAR CHAPERONE"/>
    <property type="match status" value="1"/>
</dbReference>
<comment type="subcellular location">
    <subcellularLocation>
        <location evidence="1 7">Cell membrane</location>
        <topology evidence="1 7">Multi-pass membrane protein</topology>
    </subcellularLocation>
</comment>
<protein>
    <submittedName>
        <fullName evidence="9">Quaternary ammonium compound-resistance protein SugE</fullName>
    </submittedName>
</protein>
<dbReference type="Proteomes" id="UP000237752">
    <property type="component" value="Unassembled WGS sequence"/>
</dbReference>
<keyword evidence="6 8" id="KW-0472">Membrane</keyword>
<keyword evidence="2" id="KW-0813">Transport</keyword>
<evidence type="ECO:0000256" key="7">
    <source>
        <dbReference type="RuleBase" id="RU003942"/>
    </source>
</evidence>
<reference evidence="9 10" key="1">
    <citation type="submission" date="2018-03" db="EMBL/GenBank/DDBJ databases">
        <title>Genomic Encyclopedia of Archaeal and Bacterial Type Strains, Phase II (KMG-II): from individual species to whole genera.</title>
        <authorList>
            <person name="Goeker M."/>
        </authorList>
    </citation>
    <scope>NUCLEOTIDE SEQUENCE [LARGE SCALE GENOMIC DNA]</scope>
    <source>
        <strain evidence="9 10">DSM 100065</strain>
    </source>
</reference>
<dbReference type="Gene3D" id="1.10.3730.20">
    <property type="match status" value="1"/>
</dbReference>
<keyword evidence="3" id="KW-1003">Cell membrane</keyword>
<dbReference type="InterPro" id="IPR037185">
    <property type="entry name" value="EmrE-like"/>
</dbReference>
<dbReference type="GO" id="GO:0022857">
    <property type="term" value="F:transmembrane transporter activity"/>
    <property type="evidence" value="ECO:0007669"/>
    <property type="project" value="InterPro"/>
</dbReference>
<gene>
    <name evidence="9" type="ORF">CLV47_10867</name>
</gene>
<dbReference type="SUPFAM" id="SSF103481">
    <property type="entry name" value="Multidrug resistance efflux transporter EmrE"/>
    <property type="match status" value="1"/>
</dbReference>
<organism evidence="9 10">
    <name type="scientific">Antricoccus suffuscus</name>
    <dbReference type="NCBI Taxonomy" id="1629062"/>
    <lineage>
        <taxon>Bacteria</taxon>
        <taxon>Bacillati</taxon>
        <taxon>Actinomycetota</taxon>
        <taxon>Actinomycetes</taxon>
        <taxon>Geodermatophilales</taxon>
        <taxon>Antricoccaceae</taxon>
        <taxon>Antricoccus</taxon>
    </lineage>
</organism>
<dbReference type="PANTHER" id="PTHR30561">
    <property type="entry name" value="SMR FAMILY PROTON-DEPENDENT DRUG EFFLUX TRANSPORTER SUGE"/>
    <property type="match status" value="1"/>
</dbReference>
<evidence type="ECO:0000256" key="6">
    <source>
        <dbReference type="ARBA" id="ARBA00023136"/>
    </source>
</evidence>
<dbReference type="AlphaFoldDB" id="A0A2T1A039"/>
<evidence type="ECO:0000256" key="8">
    <source>
        <dbReference type="SAM" id="Phobius"/>
    </source>
</evidence>
<evidence type="ECO:0000313" key="10">
    <source>
        <dbReference type="Proteomes" id="UP000237752"/>
    </source>
</evidence>
<comment type="caution">
    <text evidence="9">The sequence shown here is derived from an EMBL/GenBank/DDBJ whole genome shotgun (WGS) entry which is preliminary data.</text>
</comment>
<evidence type="ECO:0000256" key="3">
    <source>
        <dbReference type="ARBA" id="ARBA00022475"/>
    </source>
</evidence>
<keyword evidence="10" id="KW-1185">Reference proteome</keyword>
<dbReference type="Pfam" id="PF00893">
    <property type="entry name" value="Multi_Drug_Res"/>
    <property type="match status" value="1"/>
</dbReference>
<evidence type="ECO:0000256" key="2">
    <source>
        <dbReference type="ARBA" id="ARBA00022448"/>
    </source>
</evidence>
<feature type="transmembrane region" description="Helical" evidence="8">
    <location>
        <begin position="84"/>
        <end position="103"/>
    </location>
</feature>
<keyword evidence="5 8" id="KW-1133">Transmembrane helix</keyword>
<proteinExistence type="inferred from homology"/>
<name>A0A2T1A039_9ACTN</name>
<dbReference type="InterPro" id="IPR045324">
    <property type="entry name" value="Small_multidrug_res"/>
</dbReference>
<dbReference type="RefSeq" id="WP_106349100.1">
    <property type="nucleotide sequence ID" value="NZ_PVUE01000008.1"/>
</dbReference>
<comment type="similarity">
    <text evidence="7">Belongs to the drug/metabolite transporter (DMT) superfamily. Small multidrug resistance (SMR) (TC 2.A.7.1) family.</text>
</comment>
<evidence type="ECO:0000256" key="1">
    <source>
        <dbReference type="ARBA" id="ARBA00004651"/>
    </source>
</evidence>
<dbReference type="FunFam" id="1.10.3730.20:FF:000001">
    <property type="entry name" value="Quaternary ammonium compound resistance transporter SugE"/>
    <property type="match status" value="1"/>
</dbReference>